<comment type="caution">
    <text evidence="3">The sequence shown here is derived from an EMBL/GenBank/DDBJ whole genome shotgun (WGS) entry which is preliminary data.</text>
</comment>
<name>A0ABU5L6V2_9RICK</name>
<proteinExistence type="predicted"/>
<keyword evidence="4" id="KW-1185">Reference proteome</keyword>
<dbReference type="RefSeq" id="WP_322497355.1">
    <property type="nucleotide sequence ID" value="NZ_JARGYT010000007.1"/>
</dbReference>
<feature type="compositionally biased region" description="Basic residues" evidence="2">
    <location>
        <begin position="1"/>
        <end position="14"/>
    </location>
</feature>
<evidence type="ECO:0000256" key="1">
    <source>
        <dbReference type="SAM" id="Coils"/>
    </source>
</evidence>
<dbReference type="EMBL" id="JARGYT010000007">
    <property type="protein sequence ID" value="MDZ5761851.1"/>
    <property type="molecule type" value="Genomic_DNA"/>
</dbReference>
<feature type="coiled-coil region" evidence="1">
    <location>
        <begin position="126"/>
        <end position="170"/>
    </location>
</feature>
<gene>
    <name evidence="3" type="ORF">Cyrtocomes_00209</name>
</gene>
<protein>
    <submittedName>
        <fullName evidence="3">Uncharacterized protein</fullName>
    </submittedName>
</protein>
<accession>A0ABU5L6V2</accession>
<organism evidence="3 4">
    <name type="scientific">Candidatus Cyrtobacter comes</name>
    <dbReference type="NCBI Taxonomy" id="675776"/>
    <lineage>
        <taxon>Bacteria</taxon>
        <taxon>Pseudomonadati</taxon>
        <taxon>Pseudomonadota</taxon>
        <taxon>Alphaproteobacteria</taxon>
        <taxon>Rickettsiales</taxon>
        <taxon>Candidatus Midichloriaceae</taxon>
        <taxon>Candidatus Cyrtobacter</taxon>
    </lineage>
</organism>
<feature type="region of interest" description="Disordered" evidence="2">
    <location>
        <begin position="34"/>
        <end position="110"/>
    </location>
</feature>
<keyword evidence="1" id="KW-0175">Coiled coil</keyword>
<evidence type="ECO:0000313" key="3">
    <source>
        <dbReference type="EMBL" id="MDZ5761851.1"/>
    </source>
</evidence>
<reference evidence="3 4" key="1">
    <citation type="submission" date="2023-02" db="EMBL/GenBank/DDBJ databases">
        <title>Host association and intracellularity evolved multiple times independently in the Rickettsiales.</title>
        <authorList>
            <person name="Castelli M."/>
            <person name="Nardi T."/>
            <person name="Gammuto L."/>
            <person name="Bellinzona G."/>
            <person name="Sabaneyeva E."/>
            <person name="Potekhin A."/>
            <person name="Serra V."/>
            <person name="Petroni G."/>
            <person name="Sassera D."/>
        </authorList>
    </citation>
    <scope>NUCLEOTIDE SEQUENCE [LARGE SCALE GENOMIC DNA]</scope>
    <source>
        <strain evidence="3 4">BOD18</strain>
    </source>
</reference>
<dbReference type="SUPFAM" id="SSF58100">
    <property type="entry name" value="Bacterial hemolysins"/>
    <property type="match status" value="1"/>
</dbReference>
<evidence type="ECO:0000256" key="2">
    <source>
        <dbReference type="SAM" id="MobiDB-lite"/>
    </source>
</evidence>
<evidence type="ECO:0000313" key="4">
    <source>
        <dbReference type="Proteomes" id="UP001293791"/>
    </source>
</evidence>
<sequence>MPKGSTAKRGRKAPKRTDSVFPFVNDWNRKITEKMREDQKKKEAAEHGEVSKTEQEVQRAQEEALARKMKEDSAGAQVEKKESGKIVEAKDKTQHGVKELKAKDETQHGVKELKAKDETQHGVKELKAYIELKNMLESLHARLERERKSLKELEGQLETKGADIDKAVKEHDDASRLFQCENTVQAWQIALGKKEAERDIMVQYINKLDQRLNEQFAMAKKHPKDLEKIHADIKKITELRDKAHNDLETLNHVYLRMSENLTCGINAWRKFKSAQEEHAKLTAGIEYIDKNIKKIVGEINDTLIQFKKTWAPVEDAFSRINGEGYVSTLTIDALIKDLEKANGEIAALRAAEAKKAAKNAPEVALAGRPEAEQANEGANAINAADAPALLREQTGKIKNSPVAPEVAIETEERAVNISQLADNLGSLMNMTYTMRAGFGEFTDTLSNVYNLLNKMPNNEGADEGAFSLLTDTAVDAVNPPGEGCLLQLDAVDAVDAVNAVNAVNAAIIW</sequence>
<feature type="region of interest" description="Disordered" evidence="2">
    <location>
        <begin position="1"/>
        <end position="21"/>
    </location>
</feature>
<dbReference type="Proteomes" id="UP001293791">
    <property type="component" value="Unassembled WGS sequence"/>
</dbReference>